<dbReference type="InterPro" id="IPR022702">
    <property type="entry name" value="Cytosine_MeTrfase1_RFD"/>
</dbReference>
<dbReference type="Proteomes" id="UP000008141">
    <property type="component" value="Unassembled WGS sequence"/>
</dbReference>
<proteinExistence type="predicted"/>
<keyword evidence="6" id="KW-1185">Reference proteome</keyword>
<dbReference type="KEGG" id="cvr:CHLNCDRAFT_137706"/>
<dbReference type="EMBL" id="GL433836">
    <property type="protein sequence ID" value="EFN59321.1"/>
    <property type="molecule type" value="Genomic_DNA"/>
</dbReference>
<evidence type="ECO:0000313" key="6">
    <source>
        <dbReference type="Proteomes" id="UP000008141"/>
    </source>
</evidence>
<evidence type="ECO:0000256" key="1">
    <source>
        <dbReference type="ARBA" id="ARBA00004123"/>
    </source>
</evidence>
<gene>
    <name evidence="5" type="ORF">CHLNCDRAFT_137706</name>
</gene>
<name>E1Z4B2_CHLVA</name>
<dbReference type="AlphaFoldDB" id="E1Z4B2"/>
<dbReference type="RefSeq" id="XP_005851423.1">
    <property type="nucleotide sequence ID" value="XM_005851361.1"/>
</dbReference>
<feature type="compositionally biased region" description="Basic and acidic residues" evidence="3">
    <location>
        <begin position="31"/>
        <end position="54"/>
    </location>
</feature>
<feature type="region of interest" description="Disordered" evidence="3">
    <location>
        <begin position="1"/>
        <end position="66"/>
    </location>
</feature>
<evidence type="ECO:0000256" key="2">
    <source>
        <dbReference type="ARBA" id="ARBA00023242"/>
    </source>
</evidence>
<keyword evidence="2" id="KW-0539">Nucleus</keyword>
<evidence type="ECO:0000256" key="3">
    <source>
        <dbReference type="SAM" id="MobiDB-lite"/>
    </source>
</evidence>
<dbReference type="InParanoid" id="E1Z4B2"/>
<feature type="domain" description="RFTS" evidence="4">
    <location>
        <begin position="122"/>
        <end position="217"/>
    </location>
</feature>
<evidence type="ECO:0000259" key="4">
    <source>
        <dbReference type="Pfam" id="PF12047"/>
    </source>
</evidence>
<sequence>MAPKTKKQGAYVEVGAGGPLNAIMAGGTKGAKRDAGEKPAAKEPSKKAKKEPEAAARGGDVEMTDEDVIVGSGRQAAQNISYKDKRVKLESKEDRLVVKEDVVCEGEQEALKETEAGSGWSNKLRRLGDFSVCDEAGIVEPVESVEYCQGKLFLSGVVYPKEGATTKETGRRCERFGPLESFSLDFSDKKGVQVVACTKEGQYLLMRPAAAYKKVHQALSPQLGGSAFASLEEIVARLARAKVCKGYPSAREGLLVNARFLLAQFERLDAASGHKALKYLDTDF</sequence>
<dbReference type="GeneID" id="17358911"/>
<evidence type="ECO:0000313" key="5">
    <source>
        <dbReference type="EMBL" id="EFN59321.1"/>
    </source>
</evidence>
<protein>
    <recommendedName>
        <fullName evidence="4">RFTS domain-containing protein</fullName>
    </recommendedName>
</protein>
<reference evidence="5 6" key="1">
    <citation type="journal article" date="2010" name="Plant Cell">
        <title>The Chlorella variabilis NC64A genome reveals adaptation to photosymbiosis, coevolution with viruses, and cryptic sex.</title>
        <authorList>
            <person name="Blanc G."/>
            <person name="Duncan G."/>
            <person name="Agarkova I."/>
            <person name="Borodovsky M."/>
            <person name="Gurnon J."/>
            <person name="Kuo A."/>
            <person name="Lindquist E."/>
            <person name="Lucas S."/>
            <person name="Pangilinan J."/>
            <person name="Polle J."/>
            <person name="Salamov A."/>
            <person name="Terry A."/>
            <person name="Yamada T."/>
            <person name="Dunigan D.D."/>
            <person name="Grigoriev I.V."/>
            <person name="Claverie J.M."/>
            <person name="Van Etten J.L."/>
        </authorList>
    </citation>
    <scope>NUCLEOTIDE SEQUENCE [LARGE SCALE GENOMIC DNA]</scope>
    <source>
        <strain evidence="5 6">NC64A</strain>
    </source>
</reference>
<dbReference type="GO" id="GO:0005634">
    <property type="term" value="C:nucleus"/>
    <property type="evidence" value="ECO:0007669"/>
    <property type="project" value="UniProtKB-SubCell"/>
</dbReference>
<organism evidence="6">
    <name type="scientific">Chlorella variabilis</name>
    <name type="common">Green alga</name>
    <dbReference type="NCBI Taxonomy" id="554065"/>
    <lineage>
        <taxon>Eukaryota</taxon>
        <taxon>Viridiplantae</taxon>
        <taxon>Chlorophyta</taxon>
        <taxon>core chlorophytes</taxon>
        <taxon>Trebouxiophyceae</taxon>
        <taxon>Chlorellales</taxon>
        <taxon>Chlorellaceae</taxon>
        <taxon>Chlorella clade</taxon>
        <taxon>Chlorella</taxon>
    </lineage>
</organism>
<dbReference type="OrthoDB" id="1720556at2759"/>
<comment type="subcellular location">
    <subcellularLocation>
        <location evidence="1">Nucleus</location>
    </subcellularLocation>
</comment>
<dbReference type="STRING" id="554065.E1Z4B2"/>
<dbReference type="Pfam" id="PF12047">
    <property type="entry name" value="DNMT1-RFD"/>
    <property type="match status" value="1"/>
</dbReference>
<accession>E1Z4B2</accession>